<sequence>MDRHDLSAAIWTKSSYSGNNGGDCIEVALTWMKSSYSAPNGGDCIEVAPGFPHVVPVRDSKNPHRPALVFPAANWASFLAAVKGGEFPNP</sequence>
<accession>A0A4U0MPJ6</accession>
<reference evidence="2 3" key="1">
    <citation type="submission" date="2019-04" db="EMBL/GenBank/DDBJ databases">
        <title>Streptomyces piniterrae sp. nov., a heliquinomycin-producing actinomycete isolated from rhizosphere soil of Pinus yunnanensis.</title>
        <authorList>
            <person name="Zhuang X."/>
            <person name="Zhao J."/>
        </authorList>
    </citation>
    <scope>NUCLEOTIDE SEQUENCE [LARGE SCALE GENOMIC DNA]</scope>
    <source>
        <strain evidence="3">jys28</strain>
    </source>
</reference>
<evidence type="ECO:0000313" key="2">
    <source>
        <dbReference type="EMBL" id="TJZ42755.1"/>
    </source>
</evidence>
<feature type="domain" description="DUF397" evidence="1">
    <location>
        <begin position="11"/>
        <end position="28"/>
    </location>
</feature>
<dbReference type="AlphaFoldDB" id="A0A4U0MPJ6"/>
<evidence type="ECO:0000313" key="3">
    <source>
        <dbReference type="Proteomes" id="UP000308697"/>
    </source>
</evidence>
<dbReference type="RefSeq" id="WP_136743935.1">
    <property type="nucleotide sequence ID" value="NZ_SUMB01000015.1"/>
</dbReference>
<gene>
    <name evidence="2" type="ORF">FCH28_33175</name>
</gene>
<dbReference type="Pfam" id="PF04149">
    <property type="entry name" value="DUF397"/>
    <property type="match status" value="2"/>
</dbReference>
<organism evidence="2 3">
    <name type="scientific">Streptomyces piniterrae</name>
    <dbReference type="NCBI Taxonomy" id="2571125"/>
    <lineage>
        <taxon>Bacteria</taxon>
        <taxon>Bacillati</taxon>
        <taxon>Actinomycetota</taxon>
        <taxon>Actinomycetes</taxon>
        <taxon>Kitasatosporales</taxon>
        <taxon>Streptomycetaceae</taxon>
        <taxon>Streptomyces</taxon>
    </lineage>
</organism>
<proteinExistence type="predicted"/>
<protein>
    <submittedName>
        <fullName evidence="2">DUF397 domain-containing protein</fullName>
    </submittedName>
</protein>
<name>A0A4U0MPJ6_9ACTN</name>
<dbReference type="Proteomes" id="UP000308697">
    <property type="component" value="Unassembled WGS sequence"/>
</dbReference>
<keyword evidence="3" id="KW-1185">Reference proteome</keyword>
<dbReference type="EMBL" id="SUMB01000015">
    <property type="protein sequence ID" value="TJZ42755.1"/>
    <property type="molecule type" value="Genomic_DNA"/>
</dbReference>
<dbReference type="InterPro" id="IPR007278">
    <property type="entry name" value="DUF397"/>
</dbReference>
<dbReference type="OrthoDB" id="4316979at2"/>
<feature type="domain" description="DUF397" evidence="1">
    <location>
        <begin position="29"/>
        <end position="83"/>
    </location>
</feature>
<evidence type="ECO:0000259" key="1">
    <source>
        <dbReference type="Pfam" id="PF04149"/>
    </source>
</evidence>
<comment type="caution">
    <text evidence="2">The sequence shown here is derived from an EMBL/GenBank/DDBJ whole genome shotgun (WGS) entry which is preliminary data.</text>
</comment>